<feature type="compositionally biased region" description="Basic and acidic residues" evidence="3">
    <location>
        <begin position="92"/>
        <end position="107"/>
    </location>
</feature>
<feature type="region of interest" description="Disordered" evidence="3">
    <location>
        <begin position="1"/>
        <end position="119"/>
    </location>
</feature>
<evidence type="ECO:0000259" key="4">
    <source>
        <dbReference type="PROSITE" id="PS50102"/>
    </source>
</evidence>
<feature type="compositionally biased region" description="Basic and acidic residues" evidence="3">
    <location>
        <begin position="42"/>
        <end position="81"/>
    </location>
</feature>
<organism evidence="5 6">
    <name type="scientific">Mortierella polycephala</name>
    <dbReference type="NCBI Taxonomy" id="41804"/>
    <lineage>
        <taxon>Eukaryota</taxon>
        <taxon>Fungi</taxon>
        <taxon>Fungi incertae sedis</taxon>
        <taxon>Mucoromycota</taxon>
        <taxon>Mortierellomycotina</taxon>
        <taxon>Mortierellomycetes</taxon>
        <taxon>Mortierellales</taxon>
        <taxon>Mortierellaceae</taxon>
        <taxon>Mortierella</taxon>
    </lineage>
</organism>
<evidence type="ECO:0000256" key="1">
    <source>
        <dbReference type="ARBA" id="ARBA00022884"/>
    </source>
</evidence>
<gene>
    <name evidence="5" type="ORF">BG011_003566</name>
</gene>
<keyword evidence="1 2" id="KW-0694">RNA-binding</keyword>
<dbReference type="GO" id="GO:0005730">
    <property type="term" value="C:nucleolus"/>
    <property type="evidence" value="ECO:0007669"/>
    <property type="project" value="TreeGrafter"/>
</dbReference>
<dbReference type="PANTHER" id="PTHR23236">
    <property type="entry name" value="EUKARYOTIC TRANSLATION INITIATION FACTOR 4B/4H"/>
    <property type="match status" value="1"/>
</dbReference>
<dbReference type="InterPro" id="IPR035979">
    <property type="entry name" value="RBD_domain_sf"/>
</dbReference>
<sequence length="287" mass="31903">MGEKLTKKQKKATEFRKKRKLDDSIADVPEEDTVDNNNNNESEVKVTKDKDDSKKKSKDASKDKSKDSSKDNKEDAGESEPKKKKRRRGKGASKDETKEGAETKEGEGDNATGEGAKPEKPKNIKFIVFVGNLPYNITKEQLEKHFENCGKISSVRVQTDKVTGKGKGFAFMEFPEVEAMQKALYFNKTLIKDRPINVELTAGGGGSKSVNRKQKITQKNDALNEERRKVHERHIAPAKEAKSSYAAANPPEVQKAPPIKNIKKPYEISGANSITVDRLAVRLGKST</sequence>
<dbReference type="Gene3D" id="3.30.70.330">
    <property type="match status" value="1"/>
</dbReference>
<dbReference type="SMART" id="SM00360">
    <property type="entry name" value="RRM"/>
    <property type="match status" value="1"/>
</dbReference>
<dbReference type="Pfam" id="PF00076">
    <property type="entry name" value="RRM_1"/>
    <property type="match status" value="1"/>
</dbReference>
<name>A0A9P6U2T1_9FUNG</name>
<evidence type="ECO:0000313" key="5">
    <source>
        <dbReference type="EMBL" id="KAG0258053.1"/>
    </source>
</evidence>
<evidence type="ECO:0000256" key="2">
    <source>
        <dbReference type="PROSITE-ProRule" id="PRU00176"/>
    </source>
</evidence>
<feature type="compositionally biased region" description="Basic and acidic residues" evidence="3">
    <location>
        <begin position="1"/>
        <end position="23"/>
    </location>
</feature>
<evidence type="ECO:0000256" key="3">
    <source>
        <dbReference type="SAM" id="MobiDB-lite"/>
    </source>
</evidence>
<evidence type="ECO:0000313" key="6">
    <source>
        <dbReference type="Proteomes" id="UP000726737"/>
    </source>
</evidence>
<dbReference type="Proteomes" id="UP000726737">
    <property type="component" value="Unassembled WGS sequence"/>
</dbReference>
<dbReference type="EMBL" id="JAAAJA010000235">
    <property type="protein sequence ID" value="KAG0258053.1"/>
    <property type="molecule type" value="Genomic_DNA"/>
</dbReference>
<dbReference type="AlphaFoldDB" id="A0A9P6U2T1"/>
<dbReference type="PANTHER" id="PTHR23236:SF51">
    <property type="entry name" value="NUCLEOLAR PROTEIN 6"/>
    <property type="match status" value="1"/>
</dbReference>
<feature type="compositionally biased region" description="Basic and acidic residues" evidence="3">
    <location>
        <begin position="222"/>
        <end position="242"/>
    </location>
</feature>
<feature type="compositionally biased region" description="Acidic residues" evidence="3">
    <location>
        <begin position="24"/>
        <end position="34"/>
    </location>
</feature>
<feature type="compositionally biased region" description="Basic residues" evidence="3">
    <location>
        <begin position="82"/>
        <end position="91"/>
    </location>
</feature>
<dbReference type="GO" id="GO:0042274">
    <property type="term" value="P:ribosomal small subunit biogenesis"/>
    <property type="evidence" value="ECO:0007669"/>
    <property type="project" value="TreeGrafter"/>
</dbReference>
<reference evidence="5" key="1">
    <citation type="journal article" date="2020" name="Fungal Divers.">
        <title>Resolving the Mortierellaceae phylogeny through synthesis of multi-gene phylogenetics and phylogenomics.</title>
        <authorList>
            <person name="Vandepol N."/>
            <person name="Liber J."/>
            <person name="Desiro A."/>
            <person name="Na H."/>
            <person name="Kennedy M."/>
            <person name="Barry K."/>
            <person name="Grigoriev I.V."/>
            <person name="Miller A.N."/>
            <person name="O'Donnell K."/>
            <person name="Stajich J.E."/>
            <person name="Bonito G."/>
        </authorList>
    </citation>
    <scope>NUCLEOTIDE SEQUENCE</scope>
    <source>
        <strain evidence="5">KOD948</strain>
    </source>
</reference>
<dbReference type="InterPro" id="IPR000504">
    <property type="entry name" value="RRM_dom"/>
</dbReference>
<proteinExistence type="predicted"/>
<dbReference type="OrthoDB" id="439808at2759"/>
<feature type="domain" description="RRM" evidence="4">
    <location>
        <begin position="126"/>
        <end position="203"/>
    </location>
</feature>
<accession>A0A9P6U2T1</accession>
<dbReference type="SUPFAM" id="SSF54928">
    <property type="entry name" value="RNA-binding domain, RBD"/>
    <property type="match status" value="1"/>
</dbReference>
<dbReference type="PROSITE" id="PS50102">
    <property type="entry name" value="RRM"/>
    <property type="match status" value="1"/>
</dbReference>
<dbReference type="InterPro" id="IPR034228">
    <property type="entry name" value="Nop6_RRM"/>
</dbReference>
<protein>
    <recommendedName>
        <fullName evidence="4">RRM domain-containing protein</fullName>
    </recommendedName>
</protein>
<comment type="caution">
    <text evidence="5">The sequence shown here is derived from an EMBL/GenBank/DDBJ whole genome shotgun (WGS) entry which is preliminary data.</text>
</comment>
<dbReference type="GO" id="GO:0019843">
    <property type="term" value="F:rRNA binding"/>
    <property type="evidence" value="ECO:0007669"/>
    <property type="project" value="TreeGrafter"/>
</dbReference>
<feature type="region of interest" description="Disordered" evidence="3">
    <location>
        <begin position="202"/>
        <end position="261"/>
    </location>
</feature>
<dbReference type="InterPro" id="IPR012677">
    <property type="entry name" value="Nucleotide-bd_a/b_plait_sf"/>
</dbReference>
<dbReference type="CDD" id="cd12400">
    <property type="entry name" value="RRM_Nop6"/>
    <property type="match status" value="1"/>
</dbReference>
<keyword evidence="6" id="KW-1185">Reference proteome</keyword>